<feature type="transmembrane region" description="Helical" evidence="1">
    <location>
        <begin position="177"/>
        <end position="199"/>
    </location>
</feature>
<keyword evidence="1" id="KW-0472">Membrane</keyword>
<organism evidence="2 3">
    <name type="scientific">Actinomadura fibrosa</name>
    <dbReference type="NCBI Taxonomy" id="111802"/>
    <lineage>
        <taxon>Bacteria</taxon>
        <taxon>Bacillati</taxon>
        <taxon>Actinomycetota</taxon>
        <taxon>Actinomycetes</taxon>
        <taxon>Streptosporangiales</taxon>
        <taxon>Thermomonosporaceae</taxon>
        <taxon>Actinomadura</taxon>
    </lineage>
</organism>
<dbReference type="RefSeq" id="WP_207399494.1">
    <property type="nucleotide sequence ID" value="NZ_CAACUY010000008.1"/>
</dbReference>
<protein>
    <recommendedName>
        <fullName evidence="4">ABC transporter permease</fullName>
    </recommendedName>
</protein>
<proteinExistence type="predicted"/>
<evidence type="ECO:0000313" key="2">
    <source>
        <dbReference type="EMBL" id="MFD0686574.1"/>
    </source>
</evidence>
<evidence type="ECO:0008006" key="4">
    <source>
        <dbReference type="Google" id="ProtNLM"/>
    </source>
</evidence>
<feature type="transmembrane region" description="Helical" evidence="1">
    <location>
        <begin position="295"/>
        <end position="314"/>
    </location>
</feature>
<gene>
    <name evidence="2" type="ORF">ACFQZM_18890</name>
</gene>
<accession>A0ABW2XJG7</accession>
<sequence>MKSSLVQRALGIAVGAALLQLLMITAFAWPSARIAPRDVPIVVTGPGAAAVADRLEREQPGAFSVRTRRDEAAARAALADRDAYGAIVTTPSGPKVLTASAASPMVAQQLGLMAQKLAAAQGGASAAPAAPVQDVVAADADDPRGAGFGALVLPLVMSGIAAAALLTLAVPSIAARTVGAVVFAVLGGLGSAGIAQGWLSLLPGSYLAVAGVMALAILAVSGTVVGLSAALGRAGIGVGALLLLLLGNPLSAATSAPELLPQPWGDLGQLLPPGAAVSLLRATAFFDGAGSAGPLAVLAAWVAAGAALLVVGGLRGRAAKQTVAEREPVMA</sequence>
<feature type="transmembrane region" description="Helical" evidence="1">
    <location>
        <begin position="205"/>
        <end position="227"/>
    </location>
</feature>
<reference evidence="3" key="1">
    <citation type="journal article" date="2019" name="Int. J. Syst. Evol. Microbiol.">
        <title>The Global Catalogue of Microorganisms (GCM) 10K type strain sequencing project: providing services to taxonomists for standard genome sequencing and annotation.</title>
        <authorList>
            <consortium name="The Broad Institute Genomics Platform"/>
            <consortium name="The Broad Institute Genome Sequencing Center for Infectious Disease"/>
            <person name="Wu L."/>
            <person name="Ma J."/>
        </authorList>
    </citation>
    <scope>NUCLEOTIDE SEQUENCE [LARGE SCALE GENOMIC DNA]</scope>
    <source>
        <strain evidence="3">JCM 9371</strain>
    </source>
</reference>
<feature type="transmembrane region" description="Helical" evidence="1">
    <location>
        <begin position="234"/>
        <end position="254"/>
    </location>
</feature>
<comment type="caution">
    <text evidence="2">The sequence shown here is derived from an EMBL/GenBank/DDBJ whole genome shotgun (WGS) entry which is preliminary data.</text>
</comment>
<dbReference type="EMBL" id="JBHTGP010000011">
    <property type="protein sequence ID" value="MFD0686574.1"/>
    <property type="molecule type" value="Genomic_DNA"/>
</dbReference>
<evidence type="ECO:0000313" key="3">
    <source>
        <dbReference type="Proteomes" id="UP001597063"/>
    </source>
</evidence>
<keyword evidence="1" id="KW-0812">Transmembrane</keyword>
<keyword evidence="3" id="KW-1185">Reference proteome</keyword>
<keyword evidence="1" id="KW-1133">Transmembrane helix</keyword>
<dbReference type="Proteomes" id="UP001597063">
    <property type="component" value="Unassembled WGS sequence"/>
</dbReference>
<feature type="transmembrane region" description="Helical" evidence="1">
    <location>
        <begin position="148"/>
        <end position="170"/>
    </location>
</feature>
<evidence type="ECO:0000256" key="1">
    <source>
        <dbReference type="SAM" id="Phobius"/>
    </source>
</evidence>
<name>A0ABW2XJG7_9ACTN</name>